<dbReference type="SUPFAM" id="SSF89447">
    <property type="entry name" value="AbrB/MazE/MraZ-like"/>
    <property type="match status" value="1"/>
</dbReference>
<organism evidence="2 3">
    <name type="scientific">Sphingobium xenophagum</name>
    <dbReference type="NCBI Taxonomy" id="121428"/>
    <lineage>
        <taxon>Bacteria</taxon>
        <taxon>Pseudomonadati</taxon>
        <taxon>Pseudomonadota</taxon>
        <taxon>Alphaproteobacteria</taxon>
        <taxon>Sphingomonadales</taxon>
        <taxon>Sphingomonadaceae</taxon>
        <taxon>Sphingobium</taxon>
    </lineage>
</organism>
<dbReference type="InterPro" id="IPR007159">
    <property type="entry name" value="SpoVT-AbrB_dom"/>
</dbReference>
<gene>
    <name evidence="2" type="ORF">J2W40_002221</name>
</gene>
<evidence type="ECO:0000313" key="3">
    <source>
        <dbReference type="Proteomes" id="UP001267638"/>
    </source>
</evidence>
<comment type="caution">
    <text evidence="2">The sequence shown here is derived from an EMBL/GenBank/DDBJ whole genome shotgun (WGS) entry which is preliminary data.</text>
</comment>
<feature type="domain" description="SpoVT-AbrB" evidence="1">
    <location>
        <begin position="16"/>
        <end position="53"/>
    </location>
</feature>
<proteinExistence type="predicted"/>
<dbReference type="Proteomes" id="UP001267638">
    <property type="component" value="Unassembled WGS sequence"/>
</dbReference>
<keyword evidence="3" id="KW-1185">Reference proteome</keyword>
<dbReference type="RefSeq" id="WP_310224641.1">
    <property type="nucleotide sequence ID" value="NZ_JAVDWV010000009.1"/>
</dbReference>
<evidence type="ECO:0000259" key="1">
    <source>
        <dbReference type="Pfam" id="PF04014"/>
    </source>
</evidence>
<sequence>MNMHSKFDEETVVNMTSKGQVFMPKAIRDRIGLVPGQPVRIGINDRGEAVVLPAHVLVGETTDERRSRIRAGILAAAGTMKTGFASTDEYMDYIRPHRLDPE</sequence>
<accession>A0ABU1X286</accession>
<name>A0ABU1X286_SPHXE</name>
<dbReference type="EMBL" id="JAVDWV010000009">
    <property type="protein sequence ID" value="MDR7155394.1"/>
    <property type="molecule type" value="Genomic_DNA"/>
</dbReference>
<reference evidence="2 3" key="1">
    <citation type="submission" date="2023-07" db="EMBL/GenBank/DDBJ databases">
        <title>Sorghum-associated microbial communities from plants grown in Nebraska, USA.</title>
        <authorList>
            <person name="Schachtman D."/>
        </authorList>
    </citation>
    <scope>NUCLEOTIDE SEQUENCE [LARGE SCALE GENOMIC DNA]</scope>
    <source>
        <strain evidence="2 3">4256</strain>
    </source>
</reference>
<dbReference type="InterPro" id="IPR037914">
    <property type="entry name" value="SpoVT-AbrB_sf"/>
</dbReference>
<dbReference type="Gene3D" id="2.10.260.10">
    <property type="match status" value="1"/>
</dbReference>
<protein>
    <submittedName>
        <fullName evidence="2">AbrB family looped-hinge helix DNA binding protein</fullName>
    </submittedName>
</protein>
<dbReference type="Pfam" id="PF04014">
    <property type="entry name" value="MazE_antitoxin"/>
    <property type="match status" value="1"/>
</dbReference>
<evidence type="ECO:0000313" key="2">
    <source>
        <dbReference type="EMBL" id="MDR7155394.1"/>
    </source>
</evidence>